<feature type="compositionally biased region" description="Polar residues" evidence="1">
    <location>
        <begin position="155"/>
        <end position="169"/>
    </location>
</feature>
<evidence type="ECO:0000256" key="1">
    <source>
        <dbReference type="SAM" id="MobiDB-lite"/>
    </source>
</evidence>
<feature type="region of interest" description="Disordered" evidence="1">
    <location>
        <begin position="463"/>
        <end position="554"/>
    </location>
</feature>
<dbReference type="AlphaFoldDB" id="A0A0B1SYM6"/>
<feature type="compositionally biased region" description="Basic and acidic residues" evidence="1">
    <location>
        <begin position="523"/>
        <end position="537"/>
    </location>
</feature>
<accession>A0A0B1SYM6</accession>
<sequence>MNELLSLLREGEAYREPWVFPAKLDELVIYISTNRVKLQDLIKQIQTKQEKLLFDYSVFANEIEIIKDRDSEKGDNLEQEFDSYWEVKEGDKIITSSDQIKRKLELRIVELACQEEAAKADVYRGSEGVINSLDSTQNVSVSQAILSQVAKHETTSGTNAMPNNLQEPSITPGGPTTRRQISMQYPAVHYLYGHELRIPEFSGAPEEFESFWELFEELVDKQPYSDLEKLSILLSSCKGDAERALRMIPRNGRSYGLAVKQLKSQFQDVRRNKTILLRKLQSLPRAGDDPRQLQNTYNDILAIVAEMRKQDEAVDNTCLLQTVLGKFSRSIQDEAAKREYDSRKTWSMTDLLENLDVLVKRRVHVGFKMGRTYESDTSTILAVQTNKQKLSCAGCNGPHRFVNCNRYIHCDEKRKRLKQLNACWICFSRKHRSNECHKQRCPICGGPHHSILCKRQDSNLYKHSYKSSKIPNRRPLSPLPPRKHRPYQNSKQQYAENTYTRTTSRSQSFTPGERRSPSPILRSRPDQRQRLNTRRSESSQSTRSSRSSKTRKSPNRVTFVNFAISADQDCNLVSDAVHTNDTHYQLPNSQSIGNPQCTRLMTVPVRMYNNFSGCLETVIALLDSASDSSFIANEVIRRFHLHTHSERSITVATFGGRADRRRTRQVDISLFNSNNESIEVSLLSQEYITDTLHYCSLTSEDIQFIKENVSTTSSDLYLERTLVKPEILIGIDYFNTIFSVDQPSLQLPSGFYLTSTFFWLHSVRNPFKSML</sequence>
<gene>
    <name evidence="2" type="ORF">OESDEN_09746</name>
</gene>
<feature type="region of interest" description="Disordered" evidence="1">
    <location>
        <begin position="155"/>
        <end position="175"/>
    </location>
</feature>
<name>A0A0B1SYM6_OESDE</name>
<dbReference type="EMBL" id="KN553034">
    <property type="protein sequence ID" value="KHJ90413.1"/>
    <property type="molecule type" value="Genomic_DNA"/>
</dbReference>
<organism evidence="2 3">
    <name type="scientific">Oesophagostomum dentatum</name>
    <name type="common">Nodular worm</name>
    <dbReference type="NCBI Taxonomy" id="61180"/>
    <lineage>
        <taxon>Eukaryota</taxon>
        <taxon>Metazoa</taxon>
        <taxon>Ecdysozoa</taxon>
        <taxon>Nematoda</taxon>
        <taxon>Chromadorea</taxon>
        <taxon>Rhabditida</taxon>
        <taxon>Rhabditina</taxon>
        <taxon>Rhabditomorpha</taxon>
        <taxon>Strongyloidea</taxon>
        <taxon>Strongylidae</taxon>
        <taxon>Oesophagostomum</taxon>
    </lineage>
</organism>
<keyword evidence="3" id="KW-1185">Reference proteome</keyword>
<dbReference type="Pfam" id="PF03564">
    <property type="entry name" value="DUF1759"/>
    <property type="match status" value="1"/>
</dbReference>
<evidence type="ECO:0000313" key="3">
    <source>
        <dbReference type="Proteomes" id="UP000053660"/>
    </source>
</evidence>
<proteinExistence type="predicted"/>
<protein>
    <submittedName>
        <fullName evidence="2">Peptidase family A16</fullName>
    </submittedName>
</protein>
<dbReference type="OrthoDB" id="5920525at2759"/>
<feature type="compositionally biased region" description="Polar residues" evidence="1">
    <location>
        <begin position="487"/>
        <end position="510"/>
    </location>
</feature>
<dbReference type="Proteomes" id="UP000053660">
    <property type="component" value="Unassembled WGS sequence"/>
</dbReference>
<evidence type="ECO:0000313" key="2">
    <source>
        <dbReference type="EMBL" id="KHJ90413.1"/>
    </source>
</evidence>
<dbReference type="InterPro" id="IPR005312">
    <property type="entry name" value="DUF1759"/>
</dbReference>
<dbReference type="PANTHER" id="PTHR47331">
    <property type="entry name" value="PHD-TYPE DOMAIN-CONTAINING PROTEIN"/>
    <property type="match status" value="1"/>
</dbReference>
<reference evidence="2 3" key="1">
    <citation type="submission" date="2014-03" db="EMBL/GenBank/DDBJ databases">
        <title>Draft genome of the hookworm Oesophagostomum dentatum.</title>
        <authorList>
            <person name="Mitreva M."/>
        </authorList>
    </citation>
    <scope>NUCLEOTIDE SEQUENCE [LARGE SCALE GENOMIC DNA]</scope>
    <source>
        <strain evidence="2 3">OD-Hann</strain>
    </source>
</reference>